<proteinExistence type="predicted"/>
<feature type="region of interest" description="Disordered" evidence="1">
    <location>
        <begin position="91"/>
        <end position="159"/>
    </location>
</feature>
<evidence type="ECO:0000256" key="1">
    <source>
        <dbReference type="SAM" id="MobiDB-lite"/>
    </source>
</evidence>
<sequence length="159" mass="17290">MPAPREHPDGLRERAVREVRATGRPIAHVAKDLGTHKEALRGRVRRAGADAGEHDDRLTTAERDELKRLREESAELKRANEILKAARVFLPRRPTVPGRGRASDRPPARTRPRDRSPPRGGTPSLPGAGVVAASRRPARSRAVCSAGACSGSSRVVINR</sequence>
<dbReference type="GO" id="GO:0006313">
    <property type="term" value="P:DNA transposition"/>
    <property type="evidence" value="ECO:0007669"/>
    <property type="project" value="InterPro"/>
</dbReference>
<dbReference type="InterPro" id="IPR009057">
    <property type="entry name" value="Homeodomain-like_sf"/>
</dbReference>
<dbReference type="InterPro" id="IPR036388">
    <property type="entry name" value="WH-like_DNA-bd_sf"/>
</dbReference>
<dbReference type="Pfam" id="PF01527">
    <property type="entry name" value="HTH_Tnp_1"/>
    <property type="match status" value="1"/>
</dbReference>
<dbReference type="KEGG" id="sroi:IAG44_40760"/>
<dbReference type="GO" id="GO:0004803">
    <property type="term" value="F:transposase activity"/>
    <property type="evidence" value="ECO:0007669"/>
    <property type="project" value="InterPro"/>
</dbReference>
<organism evidence="2 3">
    <name type="scientific">Streptomyces roseirectus</name>
    <dbReference type="NCBI Taxonomy" id="2768066"/>
    <lineage>
        <taxon>Bacteria</taxon>
        <taxon>Bacillati</taxon>
        <taxon>Actinomycetota</taxon>
        <taxon>Actinomycetes</taxon>
        <taxon>Kitasatosporales</taxon>
        <taxon>Streptomycetaceae</taxon>
        <taxon>Streptomyces</taxon>
    </lineage>
</organism>
<name>A0A7H0IQQ7_9ACTN</name>
<evidence type="ECO:0000313" key="3">
    <source>
        <dbReference type="Proteomes" id="UP000516052"/>
    </source>
</evidence>
<accession>A0A7H0IQQ7</accession>
<feature type="compositionally biased region" description="Low complexity" evidence="1">
    <location>
        <begin position="118"/>
        <end position="159"/>
    </location>
</feature>
<dbReference type="Proteomes" id="UP000516052">
    <property type="component" value="Chromosome"/>
</dbReference>
<evidence type="ECO:0000313" key="2">
    <source>
        <dbReference type="EMBL" id="QNP75123.1"/>
    </source>
</evidence>
<reference evidence="2 3" key="1">
    <citation type="submission" date="2020-08" db="EMBL/GenBank/DDBJ databases">
        <title>A novel species.</title>
        <authorList>
            <person name="Gao J."/>
        </authorList>
    </citation>
    <scope>NUCLEOTIDE SEQUENCE [LARGE SCALE GENOMIC DNA]</scope>
    <source>
        <strain evidence="2 3">CRXT-G-22</strain>
    </source>
</reference>
<dbReference type="InterPro" id="IPR002514">
    <property type="entry name" value="Transposase_8"/>
</dbReference>
<dbReference type="RefSeq" id="WP_187752044.1">
    <property type="nucleotide sequence ID" value="NZ_CP060828.1"/>
</dbReference>
<feature type="compositionally biased region" description="Basic and acidic residues" evidence="1">
    <location>
        <begin position="101"/>
        <end position="117"/>
    </location>
</feature>
<dbReference type="EMBL" id="CP060828">
    <property type="protein sequence ID" value="QNP75123.1"/>
    <property type="molecule type" value="Genomic_DNA"/>
</dbReference>
<protein>
    <submittedName>
        <fullName evidence="2">Transposase</fullName>
    </submittedName>
</protein>
<gene>
    <name evidence="2" type="ORF">IAG44_40760</name>
</gene>
<feature type="region of interest" description="Disordered" evidence="1">
    <location>
        <begin position="32"/>
        <end position="64"/>
    </location>
</feature>
<dbReference type="Gene3D" id="1.10.10.10">
    <property type="entry name" value="Winged helix-like DNA-binding domain superfamily/Winged helix DNA-binding domain"/>
    <property type="match status" value="1"/>
</dbReference>
<dbReference type="AlphaFoldDB" id="A0A7H0IQQ7"/>
<keyword evidence="3" id="KW-1185">Reference proteome</keyword>
<dbReference type="SUPFAM" id="SSF46689">
    <property type="entry name" value="Homeodomain-like"/>
    <property type="match status" value="1"/>
</dbReference>
<dbReference type="GO" id="GO:0003677">
    <property type="term" value="F:DNA binding"/>
    <property type="evidence" value="ECO:0007669"/>
    <property type="project" value="InterPro"/>
</dbReference>